<dbReference type="KEGG" id="esj:SJ05684_a40980"/>
<geneLocation type="plasmid" evidence="1">
    <name>pSJ05684a</name>
</geneLocation>
<evidence type="ECO:0000313" key="2">
    <source>
        <dbReference type="EMBL" id="ASY67411.1"/>
    </source>
</evidence>
<protein>
    <submittedName>
        <fullName evidence="1">Uncharacterized protein</fullName>
    </submittedName>
</protein>
<dbReference type="EMBL" id="CP023069">
    <property type="protein sequence ID" value="ASY67284.1"/>
    <property type="molecule type" value="Genomic_DNA"/>
</dbReference>
<geneLocation type="plasmid" evidence="3">
    <name>psj05684a</name>
</geneLocation>
<dbReference type="Proteomes" id="UP000217211">
    <property type="component" value="Plasmid pSJ05684a"/>
</dbReference>
<dbReference type="AlphaFoldDB" id="A0A249PNQ0"/>
<accession>A0A249PNQ0</accession>
<dbReference type="EMBL" id="CP023069">
    <property type="protein sequence ID" value="ASY67411.1"/>
    <property type="molecule type" value="Genomic_DNA"/>
</dbReference>
<name>A0A249PNQ0_9HYPH</name>
<reference evidence="1 3" key="1">
    <citation type="submission" date="2017-08" db="EMBL/GenBank/DDBJ databases">
        <title>Multipartite genome sequences of Sinorhizobium species nodulating soybeans.</title>
        <authorList>
            <person name="Tian C.F."/>
        </authorList>
    </citation>
    <scope>NUCLEOTIDE SEQUENCE [LARGE SCALE GENOMIC DNA]</scope>
    <source>
        <strain evidence="1 3">CCBAU 05684</strain>
        <plasmid evidence="1">pSJ05684a</plasmid>
        <plasmid evidence="3">psj05684a</plasmid>
    </source>
</reference>
<sequence length="44" mass="4852">MTQTCHVAFLRCSKPSRLPATRIQRQLQAACTRVATRPVPSRGG</sequence>
<dbReference type="KEGG" id="esj:SJ05684_a39700"/>
<keyword evidence="1" id="KW-0614">Plasmid</keyword>
<evidence type="ECO:0000313" key="3">
    <source>
        <dbReference type="Proteomes" id="UP000217211"/>
    </source>
</evidence>
<proteinExistence type="predicted"/>
<organism evidence="1 3">
    <name type="scientific">Sinorhizobium sojae CCBAU 05684</name>
    <dbReference type="NCBI Taxonomy" id="716928"/>
    <lineage>
        <taxon>Bacteria</taxon>
        <taxon>Pseudomonadati</taxon>
        <taxon>Pseudomonadota</taxon>
        <taxon>Alphaproteobacteria</taxon>
        <taxon>Hyphomicrobiales</taxon>
        <taxon>Rhizobiaceae</taxon>
        <taxon>Sinorhizobium/Ensifer group</taxon>
        <taxon>Sinorhizobium</taxon>
    </lineage>
</organism>
<keyword evidence="3" id="KW-1185">Reference proteome</keyword>
<gene>
    <name evidence="1" type="ORF">SJ05684_a39700</name>
    <name evidence="2" type="ORF">SJ05684_a40980</name>
</gene>
<evidence type="ECO:0000313" key="1">
    <source>
        <dbReference type="EMBL" id="ASY67284.1"/>
    </source>
</evidence>